<reference evidence="2" key="1">
    <citation type="journal article" date="2014" name="Int. J. Syst. Evol. Microbiol.">
        <title>Complete genome sequence of Corynebacterium casei LMG S-19264T (=DSM 44701T), isolated from a smear-ripened cheese.</title>
        <authorList>
            <consortium name="US DOE Joint Genome Institute (JGI-PGF)"/>
            <person name="Walter F."/>
            <person name="Albersmeier A."/>
            <person name="Kalinowski J."/>
            <person name="Ruckert C."/>
        </authorList>
    </citation>
    <scope>NUCLEOTIDE SEQUENCE</scope>
    <source>
        <strain evidence="2">JCM 5069</strain>
    </source>
</reference>
<comment type="caution">
    <text evidence="2">The sequence shown here is derived from an EMBL/GenBank/DDBJ whole genome shotgun (WGS) entry which is preliminary data.</text>
</comment>
<reference evidence="2" key="2">
    <citation type="submission" date="2020-09" db="EMBL/GenBank/DDBJ databases">
        <authorList>
            <person name="Sun Q."/>
            <person name="Ohkuma M."/>
        </authorList>
    </citation>
    <scope>NUCLEOTIDE SEQUENCE</scope>
    <source>
        <strain evidence="2">JCM 5069</strain>
    </source>
</reference>
<dbReference type="PROSITE" id="PS51257">
    <property type="entry name" value="PROKAR_LIPOPROTEIN"/>
    <property type="match status" value="1"/>
</dbReference>
<gene>
    <name evidence="2" type="ORF">GCM10018793_26390</name>
</gene>
<sequence>MRAERTGRARGRARGRTVAGAVALLPVLLAGCGIRSTEVPTDAGPAPSRAPCSVSGPRLEADPAQAVPVQVFLVCSSQLVNVDRTVRIPSGLADDRVRVARTLLDELQKRPRAQERGAGYTTDVRAGTTVEGGRGGDPEEALRLGTPPGELTAYALAQIVCTLANSAAAAEDGSVVLGGPGTGPVKRYRCTPEVRSRPGTTAPPTAPVGTG</sequence>
<evidence type="ECO:0000256" key="1">
    <source>
        <dbReference type="SAM" id="MobiDB-lite"/>
    </source>
</evidence>
<keyword evidence="2" id="KW-0449">Lipoprotein</keyword>
<proteinExistence type="predicted"/>
<keyword evidence="3" id="KW-1185">Reference proteome</keyword>
<dbReference type="AlphaFoldDB" id="A0A919G5G1"/>
<feature type="region of interest" description="Disordered" evidence="1">
    <location>
        <begin position="38"/>
        <end position="59"/>
    </location>
</feature>
<protein>
    <submittedName>
        <fullName evidence="2">Lipoprotein</fullName>
    </submittedName>
</protein>
<evidence type="ECO:0000313" key="3">
    <source>
        <dbReference type="Proteomes" id="UP000603708"/>
    </source>
</evidence>
<evidence type="ECO:0000313" key="2">
    <source>
        <dbReference type="EMBL" id="GHH77686.1"/>
    </source>
</evidence>
<name>A0A919G5G1_9ACTN</name>
<accession>A0A919G5G1</accession>
<dbReference type="Proteomes" id="UP000603708">
    <property type="component" value="Unassembled WGS sequence"/>
</dbReference>
<organism evidence="2 3">
    <name type="scientific">Streptomyces sulfonofaciens</name>
    <dbReference type="NCBI Taxonomy" id="68272"/>
    <lineage>
        <taxon>Bacteria</taxon>
        <taxon>Bacillati</taxon>
        <taxon>Actinomycetota</taxon>
        <taxon>Actinomycetes</taxon>
        <taxon>Kitasatosporales</taxon>
        <taxon>Streptomycetaceae</taxon>
        <taxon>Streptomyces</taxon>
    </lineage>
</organism>
<feature type="compositionally biased region" description="Low complexity" evidence="1">
    <location>
        <begin position="198"/>
        <end position="211"/>
    </location>
</feature>
<feature type="region of interest" description="Disordered" evidence="1">
    <location>
        <begin position="187"/>
        <end position="211"/>
    </location>
</feature>
<dbReference type="EMBL" id="BNCD01000006">
    <property type="protein sequence ID" value="GHH77686.1"/>
    <property type="molecule type" value="Genomic_DNA"/>
</dbReference>
<dbReference type="RefSeq" id="WP_189931404.1">
    <property type="nucleotide sequence ID" value="NZ_BNCD01000006.1"/>
</dbReference>